<feature type="region of interest" description="Disordered" evidence="5">
    <location>
        <begin position="360"/>
        <end position="384"/>
    </location>
</feature>
<evidence type="ECO:0000313" key="8">
    <source>
        <dbReference type="Proteomes" id="UP000265020"/>
    </source>
</evidence>
<dbReference type="GO" id="GO:0006357">
    <property type="term" value="P:regulation of transcription by RNA polymerase II"/>
    <property type="evidence" value="ECO:0007669"/>
    <property type="project" value="TreeGrafter"/>
</dbReference>
<dbReference type="OMA" id="CMKKLQY"/>
<dbReference type="GeneID" id="107103773"/>
<keyword evidence="1" id="KW-0479">Metal-binding</keyword>
<feature type="domain" description="BED-type" evidence="6">
    <location>
        <begin position="310"/>
        <end position="363"/>
    </location>
</feature>
<dbReference type="Pfam" id="PF02892">
    <property type="entry name" value="zf-BED"/>
    <property type="match status" value="2"/>
</dbReference>
<dbReference type="CDD" id="cd22249">
    <property type="entry name" value="UDM1_RNF168_RNF169-like"/>
    <property type="match status" value="1"/>
</dbReference>
<organism evidence="7 8">
    <name type="scientific">Cyprinodon variegatus</name>
    <name type="common">Sheepshead minnow</name>
    <dbReference type="NCBI Taxonomy" id="28743"/>
    <lineage>
        <taxon>Eukaryota</taxon>
        <taxon>Metazoa</taxon>
        <taxon>Chordata</taxon>
        <taxon>Craniata</taxon>
        <taxon>Vertebrata</taxon>
        <taxon>Euteleostomi</taxon>
        <taxon>Actinopterygii</taxon>
        <taxon>Neopterygii</taxon>
        <taxon>Teleostei</taxon>
        <taxon>Neoteleostei</taxon>
        <taxon>Acanthomorphata</taxon>
        <taxon>Ovalentaria</taxon>
        <taxon>Atherinomorphae</taxon>
        <taxon>Cyprinodontiformes</taxon>
        <taxon>Cyprinodontidae</taxon>
        <taxon>Cyprinodon</taxon>
    </lineage>
</organism>
<accession>A0A3Q2CGY5</accession>
<protein>
    <submittedName>
        <fullName evidence="7">Uncharacterized LOC107103773</fullName>
    </submittedName>
</protein>
<feature type="region of interest" description="Disordered" evidence="5">
    <location>
        <begin position="461"/>
        <end position="485"/>
    </location>
</feature>
<feature type="region of interest" description="Disordered" evidence="5">
    <location>
        <begin position="286"/>
        <end position="311"/>
    </location>
</feature>
<evidence type="ECO:0000259" key="6">
    <source>
        <dbReference type="PROSITE" id="PS50808"/>
    </source>
</evidence>
<dbReference type="SMART" id="SM00614">
    <property type="entry name" value="ZnF_BED"/>
    <property type="match status" value="2"/>
</dbReference>
<evidence type="ECO:0000256" key="3">
    <source>
        <dbReference type="ARBA" id="ARBA00022833"/>
    </source>
</evidence>
<evidence type="ECO:0000256" key="1">
    <source>
        <dbReference type="ARBA" id="ARBA00022723"/>
    </source>
</evidence>
<evidence type="ECO:0000256" key="2">
    <source>
        <dbReference type="ARBA" id="ARBA00022771"/>
    </source>
</evidence>
<keyword evidence="2 4" id="KW-0863">Zinc-finger</keyword>
<dbReference type="GO" id="GO:0005634">
    <property type="term" value="C:nucleus"/>
    <property type="evidence" value="ECO:0007669"/>
    <property type="project" value="TreeGrafter"/>
</dbReference>
<dbReference type="InterPro" id="IPR003656">
    <property type="entry name" value="Znf_BED"/>
</dbReference>
<evidence type="ECO:0000313" key="7">
    <source>
        <dbReference type="Ensembl" id="ENSCVAP00000004389.1"/>
    </source>
</evidence>
<feature type="region of interest" description="Disordered" evidence="5">
    <location>
        <begin position="218"/>
        <end position="244"/>
    </location>
</feature>
<keyword evidence="8" id="KW-1185">Reference proteome</keyword>
<feature type="compositionally biased region" description="Polar residues" evidence="5">
    <location>
        <begin position="286"/>
        <end position="299"/>
    </location>
</feature>
<feature type="region of interest" description="Disordered" evidence="5">
    <location>
        <begin position="69"/>
        <end position="91"/>
    </location>
</feature>
<feature type="region of interest" description="Disordered" evidence="5">
    <location>
        <begin position="15"/>
        <end position="46"/>
    </location>
</feature>
<proteinExistence type="predicted"/>
<dbReference type="PROSITE" id="PS50808">
    <property type="entry name" value="ZF_BED"/>
    <property type="match status" value="2"/>
</dbReference>
<dbReference type="InterPro" id="IPR036236">
    <property type="entry name" value="Znf_C2H2_sf"/>
</dbReference>
<dbReference type="PANTHER" id="PTHR34396">
    <property type="entry name" value="OS03G0264950 PROTEIN-RELATED"/>
    <property type="match status" value="1"/>
</dbReference>
<sequence length="519" mass="58096">MAAPEEQTAVRYLIQPGSPVPCGTGPQKVSRGLKGDIGAASSQDPQHMEIDGEEVFSVVVEMDNDESNIKTMHDDAGSAVSGPSEGSKQRSYAHLVHEDDLNHIPNRHSRRRSLIWRLFEHLDNLNAARCRICMKKLHKSGGISNLRRHLVKRHPHVLSELLSSNHQPSQALNDSSVSNDTYIVAEPSQTPVKLVLDAGQSHILTSLNEAEIPIIGSLQNQPQGESVQKIKETEGSNADGAEGVTVWDGVQKWIPVEVSLEDGNSDVTPSNEPDDTNHVINDSLQEVSTQKASHSGATDDSSDKPPTKNRRRSMIWKHFDILESAEAAQCRICSRKLQCFDSGGTGNLHRHLSKRHPEAFSELGSNQRQQLSPHTNSHGGTTKNVFIKPEQSTVRPSLPTTGQKTPRQPEVEIRVFEMELELIEALRRTQKEEAQALQRQRELLEKLQTVSAREVAAEREKIESLRKAQQEEAEELRRQREELEKGKAELQKKWEDFNQEREKFMLLSKSTDGDSDMIK</sequence>
<reference evidence="7" key="1">
    <citation type="submission" date="2025-08" db="UniProtKB">
        <authorList>
            <consortium name="Ensembl"/>
        </authorList>
    </citation>
    <scope>IDENTIFICATION</scope>
</reference>
<dbReference type="Proteomes" id="UP000265020">
    <property type="component" value="Unassembled WGS sequence"/>
</dbReference>
<evidence type="ECO:0000256" key="4">
    <source>
        <dbReference type="PROSITE-ProRule" id="PRU00027"/>
    </source>
</evidence>
<feature type="compositionally biased region" description="Polar residues" evidence="5">
    <location>
        <begin position="363"/>
        <end position="384"/>
    </location>
</feature>
<dbReference type="GeneTree" id="ENSGT00940000174693"/>
<dbReference type="OrthoDB" id="1607513at2759"/>
<name>A0A3Q2CGY5_CYPVA</name>
<dbReference type="Ensembl" id="ENSCVAT00000008427.1">
    <property type="protein sequence ID" value="ENSCVAP00000004389.1"/>
    <property type="gene ID" value="ENSCVAG00000000167.1"/>
</dbReference>
<dbReference type="RefSeq" id="XP_015259084.1">
    <property type="nucleotide sequence ID" value="XM_015403598.1"/>
</dbReference>
<feature type="domain" description="BED-type" evidence="6">
    <location>
        <begin position="110"/>
        <end position="161"/>
    </location>
</feature>
<dbReference type="GO" id="GO:1990837">
    <property type="term" value="F:sequence-specific double-stranded DNA binding"/>
    <property type="evidence" value="ECO:0007669"/>
    <property type="project" value="TreeGrafter"/>
</dbReference>
<dbReference type="GO" id="GO:0008270">
    <property type="term" value="F:zinc ion binding"/>
    <property type="evidence" value="ECO:0007669"/>
    <property type="project" value="UniProtKB-KW"/>
</dbReference>
<dbReference type="PANTHER" id="PTHR34396:SF27">
    <property type="entry name" value="OS08G0208700 PROTEIN"/>
    <property type="match status" value="1"/>
</dbReference>
<evidence type="ECO:0000256" key="5">
    <source>
        <dbReference type="SAM" id="MobiDB-lite"/>
    </source>
</evidence>
<reference evidence="7" key="2">
    <citation type="submission" date="2025-09" db="UniProtKB">
        <authorList>
            <consortium name="Ensembl"/>
        </authorList>
    </citation>
    <scope>IDENTIFICATION</scope>
</reference>
<keyword evidence="3" id="KW-0862">Zinc</keyword>
<dbReference type="InterPro" id="IPR053031">
    <property type="entry name" value="Cuticle_assoc_protein"/>
</dbReference>
<dbReference type="AlphaFoldDB" id="A0A3Q2CGY5"/>
<dbReference type="SUPFAM" id="SSF57667">
    <property type="entry name" value="beta-beta-alpha zinc fingers"/>
    <property type="match status" value="2"/>
</dbReference>